<evidence type="ECO:0000256" key="4">
    <source>
        <dbReference type="SAM" id="MobiDB-lite"/>
    </source>
</evidence>
<name>A0A0X3NXM2_SCHSO</name>
<dbReference type="PANTHER" id="PTHR10196">
    <property type="entry name" value="SUGAR KINASE"/>
    <property type="match status" value="1"/>
</dbReference>
<feature type="domain" description="Carbohydrate kinase FGGY N-terminal" evidence="5">
    <location>
        <begin position="257"/>
        <end position="346"/>
    </location>
</feature>
<dbReference type="PANTHER" id="PTHR10196:SF67">
    <property type="entry name" value="SEDOHEPTULOKINASE"/>
    <property type="match status" value="1"/>
</dbReference>
<organism evidence="6">
    <name type="scientific">Schistocephalus solidus</name>
    <name type="common">Tapeworm</name>
    <dbReference type="NCBI Taxonomy" id="70667"/>
    <lineage>
        <taxon>Eukaryota</taxon>
        <taxon>Metazoa</taxon>
        <taxon>Spiralia</taxon>
        <taxon>Lophotrochozoa</taxon>
        <taxon>Platyhelminthes</taxon>
        <taxon>Cestoda</taxon>
        <taxon>Eucestoda</taxon>
        <taxon>Diphyllobothriidea</taxon>
        <taxon>Diphyllobothriidae</taxon>
        <taxon>Schistocephalus</taxon>
    </lineage>
</organism>
<dbReference type="Pfam" id="PF00370">
    <property type="entry name" value="FGGY_N"/>
    <property type="match status" value="1"/>
</dbReference>
<reference evidence="6" key="1">
    <citation type="submission" date="2016-01" db="EMBL/GenBank/DDBJ databases">
        <title>Reference transcriptome for the parasite Schistocephalus solidus: insights into the molecular evolution of parasitism.</title>
        <authorList>
            <person name="Hebert F.O."/>
            <person name="Grambauer S."/>
            <person name="Barber I."/>
            <person name="Landry C.R."/>
            <person name="Aubin-Horth N."/>
        </authorList>
    </citation>
    <scope>NUCLEOTIDE SEQUENCE</scope>
</reference>
<comment type="similarity">
    <text evidence="1">Belongs to the FGGY kinase family.</text>
</comment>
<accession>A0A0X3NXM2</accession>
<dbReference type="SUPFAM" id="SSF53067">
    <property type="entry name" value="Actin-like ATPase domain"/>
    <property type="match status" value="2"/>
</dbReference>
<evidence type="ECO:0000259" key="5">
    <source>
        <dbReference type="Pfam" id="PF00370"/>
    </source>
</evidence>
<dbReference type="AlphaFoldDB" id="A0A0X3NXM2"/>
<dbReference type="InterPro" id="IPR018484">
    <property type="entry name" value="FGGY_N"/>
</dbReference>
<dbReference type="EMBL" id="GEEE01019335">
    <property type="protein sequence ID" value="JAP43890.1"/>
    <property type="molecule type" value="Transcribed_RNA"/>
</dbReference>
<dbReference type="InterPro" id="IPR043129">
    <property type="entry name" value="ATPase_NBD"/>
</dbReference>
<sequence>MSEEKSLILGIDLGTSSVKVALVTCEPTATVITNISRSFGNATITVPNVLGCSLQNNENNQDVARIFNCLHILLNRIPPGQLKRVVAIAVTGQMHGIVGWIGGDLAFNKESKRNKQRLDVAAVAGGCGNLTTWLDRRCDANFIASLPKPTKSEKPYPGFGCAIILWHLKNRTGEFSLTPISSMEEEKFFQRVTMLRKISAGSDGAPASKDDQYHYRTRIFTDDQMPKTRSTSQITPPNFFHASSNKDKVDRHPPWTCAGTIADLLVVGLTEIPKPIMSPQMAASWGYFDVEHSQWDTTALEAAGFPIHLLPEIRPCGEIVGKLAFQWEGIPAGADVFVALGDLQCSVYPYLLREGTAVCNVSTSAQIAFMLPKQFNSTANHTHCDPAETIYSHHLQLGHINEWPYFYPGERIVVAASLNGGNVIDRFVKMLRAWCRQLGCAAMDDEHVYDRLTHIQVRKSERPGMVVVPRLFGERNSADESASVLKIQSENLCLGEVYAAICEGVVQNLVSMAPEELLVASNIKHLYCMGGALKRNPILLQQLEKEYKSLECLPNTESIEACVGVALFTGSILTAQNLAK</sequence>
<dbReference type="GO" id="GO:0050277">
    <property type="term" value="F:sedoheptulokinase activity"/>
    <property type="evidence" value="ECO:0007669"/>
    <property type="project" value="TreeGrafter"/>
</dbReference>
<keyword evidence="2" id="KW-0808">Transferase</keyword>
<evidence type="ECO:0000256" key="1">
    <source>
        <dbReference type="ARBA" id="ARBA00009156"/>
    </source>
</evidence>
<dbReference type="CDD" id="cd07777">
    <property type="entry name" value="ASKHA_NBD_FGGY_SHK"/>
    <property type="match status" value="1"/>
</dbReference>
<dbReference type="GO" id="GO:0005829">
    <property type="term" value="C:cytosol"/>
    <property type="evidence" value="ECO:0007669"/>
    <property type="project" value="TreeGrafter"/>
</dbReference>
<feature type="compositionally biased region" description="Polar residues" evidence="4">
    <location>
        <begin position="227"/>
        <end position="236"/>
    </location>
</feature>
<evidence type="ECO:0000256" key="3">
    <source>
        <dbReference type="ARBA" id="ARBA00022777"/>
    </source>
</evidence>
<proteinExistence type="inferred from homology"/>
<feature type="region of interest" description="Disordered" evidence="4">
    <location>
        <begin position="225"/>
        <end position="247"/>
    </location>
</feature>
<dbReference type="Gene3D" id="3.30.420.40">
    <property type="match status" value="3"/>
</dbReference>
<gene>
    <name evidence="6" type="ORF">TR141118</name>
</gene>
<evidence type="ECO:0000313" key="6">
    <source>
        <dbReference type="EMBL" id="JAP43890.1"/>
    </source>
</evidence>
<evidence type="ECO:0000256" key="2">
    <source>
        <dbReference type="ARBA" id="ARBA00022679"/>
    </source>
</evidence>
<keyword evidence="3" id="KW-0418">Kinase</keyword>
<dbReference type="GO" id="GO:0006071">
    <property type="term" value="P:glycerol metabolic process"/>
    <property type="evidence" value="ECO:0007669"/>
    <property type="project" value="TreeGrafter"/>
</dbReference>
<protein>
    <recommendedName>
        <fullName evidence="5">Carbohydrate kinase FGGY N-terminal domain-containing protein</fullName>
    </recommendedName>
</protein>